<evidence type="ECO:0000313" key="2">
    <source>
        <dbReference type="Proteomes" id="UP000053480"/>
    </source>
</evidence>
<organism evidence="1 2">
    <name type="scientific">Candidatus Aramenus sulfurataquae</name>
    <dbReference type="NCBI Taxonomy" id="1326980"/>
    <lineage>
        <taxon>Archaea</taxon>
        <taxon>Thermoproteota</taxon>
        <taxon>Thermoprotei</taxon>
        <taxon>Sulfolobales</taxon>
        <taxon>Sulfolobaceae</taxon>
        <taxon>Candidatus Aramenus</taxon>
    </lineage>
</organism>
<reference evidence="1" key="1">
    <citation type="submission" date="2024-07" db="EMBL/GenBank/DDBJ databases">
        <title>Metagenome and Metagenome-Assembled Genomes of Archaea from a hot spring from the geothermal field of Los Azufres, Mexico.</title>
        <authorList>
            <person name="Marin-Paredes R."/>
            <person name="Martinez-Romero E."/>
            <person name="Servin-Garciduenas L.E."/>
        </authorList>
    </citation>
    <scope>NUCLEOTIDE SEQUENCE</scope>
    <source>
        <strain evidence="1">AZ1-454</strain>
    </source>
</reference>
<sequence>MLYLIFYDITDDQLRNKVADFLKKKGLTRVQFSVFFGEVNSSRLKDVVAGLRMYSKKRKSGERFNVLIVPVTENQFNQRIVIGEGEIASEESSVLW</sequence>
<name>A0ACC6TR41_9CREN</name>
<keyword evidence="1" id="KW-0540">Nuclease</keyword>
<gene>
    <name evidence="1" type="primary">cas2</name>
    <name evidence="1" type="ORF">TQ35_0008300</name>
</gene>
<evidence type="ECO:0000313" key="1">
    <source>
        <dbReference type="EMBL" id="MEW9492183.1"/>
    </source>
</evidence>
<keyword evidence="1" id="KW-0255">Endonuclease</keyword>
<accession>A0ACC6TR41</accession>
<dbReference type="EMBL" id="JZWS03000014">
    <property type="protein sequence ID" value="MEW9492183.1"/>
    <property type="molecule type" value="Genomic_DNA"/>
</dbReference>
<comment type="caution">
    <text evidence="1">The sequence shown here is derived from an EMBL/GenBank/DDBJ whole genome shotgun (WGS) entry which is preliminary data.</text>
</comment>
<keyword evidence="1" id="KW-0378">Hydrolase</keyword>
<proteinExistence type="predicted"/>
<protein>
    <submittedName>
        <fullName evidence="1">CRISPR-associated endonuclease Cas2</fullName>
    </submittedName>
</protein>
<dbReference type="Proteomes" id="UP000053480">
    <property type="component" value="Unassembled WGS sequence"/>
</dbReference>